<name>A0A7X5QX07_9GAMM</name>
<dbReference type="Proteomes" id="UP000518878">
    <property type="component" value="Unassembled WGS sequence"/>
</dbReference>
<dbReference type="GO" id="GO:0009421">
    <property type="term" value="C:bacterial-type flagellum filament cap"/>
    <property type="evidence" value="ECO:0007669"/>
    <property type="project" value="InterPro"/>
</dbReference>
<sequence length="460" mass="47767">MATNPVNLGSSSIDVASIVSNLVANKRKATDAKNAADTQANATQISAVGNFTSSLTSLQSAIKALTDGTAFTTTKVSVGDSSMLSAAADSTAQPNTYNIVVTQLATSQKTTSTAFTDSKAALGTGNLTISIGDKSMSVDIASGANSLENIRDIINKSKDNPGVTASIVTGTDGAHLVLTSSVTGKDNAFKVVTSGGDGGLSQLDFDPATDTPTVKAQDALFTIDKLPASSPTNVVTKAIDGVTLTLSKVSTQNPDNSFNPTTVTITNDTSAVSTALGALVTSYNAFISTYQQLTKYDATNQQVGALIGDATVNSIKSQVSTLLGSQFTGNSSGPTSLSDLGVSFQVDGSLKLDTTKLNKVLADNPRESQNLLSGDNGIAPKLDKLITGWTSTTGILTQRTNNLNQKTKDLQDQAADFDKQIQDYTDRLTKQYTALDAMMTKLAGTSSYLQQQFDALTANK</sequence>
<evidence type="ECO:0000259" key="6">
    <source>
        <dbReference type="Pfam" id="PF02465"/>
    </source>
</evidence>
<dbReference type="InterPro" id="IPR010809">
    <property type="entry name" value="FliD_C"/>
</dbReference>
<dbReference type="PANTHER" id="PTHR30288">
    <property type="entry name" value="FLAGELLAR CAP/ASSEMBLY PROTEIN FLID"/>
    <property type="match status" value="1"/>
</dbReference>
<keyword evidence="8" id="KW-0966">Cell projection</keyword>
<keyword evidence="8" id="KW-0282">Flagellum</keyword>
<dbReference type="Pfam" id="PF02465">
    <property type="entry name" value="FliD_N"/>
    <property type="match status" value="1"/>
</dbReference>
<evidence type="ECO:0000259" key="7">
    <source>
        <dbReference type="Pfam" id="PF07195"/>
    </source>
</evidence>
<evidence type="ECO:0000313" key="8">
    <source>
        <dbReference type="EMBL" id="NID16875.1"/>
    </source>
</evidence>
<comment type="subcellular location">
    <subcellularLocation>
        <location evidence="5">Secreted</location>
    </subcellularLocation>
    <subcellularLocation>
        <location evidence="5">Bacterial flagellum</location>
    </subcellularLocation>
</comment>
<protein>
    <recommendedName>
        <fullName evidence="5">Flagellar hook-associated protein 2</fullName>
        <shortName evidence="5">HAP2</shortName>
    </recommendedName>
    <alternativeName>
        <fullName evidence="5">Flagellar cap protein</fullName>
    </alternativeName>
</protein>
<gene>
    <name evidence="8" type="primary">fliD</name>
    <name evidence="8" type="ORF">HBF32_15475</name>
</gene>
<dbReference type="GO" id="GO:0071973">
    <property type="term" value="P:bacterial-type flagellum-dependent cell motility"/>
    <property type="evidence" value="ECO:0007669"/>
    <property type="project" value="TreeGrafter"/>
</dbReference>
<keyword evidence="3 5" id="KW-0175">Coiled coil</keyword>
<evidence type="ECO:0000256" key="1">
    <source>
        <dbReference type="ARBA" id="ARBA00009764"/>
    </source>
</evidence>
<evidence type="ECO:0000313" key="9">
    <source>
        <dbReference type="Proteomes" id="UP000518878"/>
    </source>
</evidence>
<keyword evidence="8" id="KW-0969">Cilium</keyword>
<proteinExistence type="inferred from homology"/>
<accession>A0A7X5QX07</accession>
<dbReference type="GO" id="GO:0009424">
    <property type="term" value="C:bacterial-type flagellum hook"/>
    <property type="evidence" value="ECO:0007669"/>
    <property type="project" value="UniProtKB-UniRule"/>
</dbReference>
<evidence type="ECO:0000256" key="4">
    <source>
        <dbReference type="ARBA" id="ARBA00023143"/>
    </source>
</evidence>
<comment type="similarity">
    <text evidence="1 5">Belongs to the FliD family.</text>
</comment>
<dbReference type="Pfam" id="PF07195">
    <property type="entry name" value="FliD_C"/>
    <property type="match status" value="1"/>
</dbReference>
<keyword evidence="4 5" id="KW-0975">Bacterial flagellum</keyword>
<evidence type="ECO:0000256" key="5">
    <source>
        <dbReference type="RuleBase" id="RU362066"/>
    </source>
</evidence>
<feature type="coiled-coil region" evidence="5">
    <location>
        <begin position="400"/>
        <end position="427"/>
    </location>
</feature>
<feature type="domain" description="Flagellar hook-associated protein 2 N-terminal" evidence="6">
    <location>
        <begin position="11"/>
        <end position="108"/>
    </location>
</feature>
<dbReference type="GO" id="GO:0007155">
    <property type="term" value="P:cell adhesion"/>
    <property type="evidence" value="ECO:0007669"/>
    <property type="project" value="InterPro"/>
</dbReference>
<dbReference type="EMBL" id="JAAQTL010000002">
    <property type="protein sequence ID" value="NID16875.1"/>
    <property type="molecule type" value="Genomic_DNA"/>
</dbReference>
<dbReference type="InterPro" id="IPR010810">
    <property type="entry name" value="Flagellin_hook_IN_motif"/>
</dbReference>
<keyword evidence="9" id="KW-1185">Reference proteome</keyword>
<dbReference type="InterPro" id="IPR003481">
    <property type="entry name" value="FliD_N"/>
</dbReference>
<reference evidence="8 9" key="1">
    <citation type="journal article" date="2006" name="Int. J. Syst. Evol. Microbiol.">
        <title>Dyella yeojuensis sp. nov., isolated from greenhouse soil in Korea.</title>
        <authorList>
            <person name="Kim B.Y."/>
            <person name="Weon H.Y."/>
            <person name="Lee K.H."/>
            <person name="Seok S.J."/>
            <person name="Kwon S.W."/>
            <person name="Go S.J."/>
            <person name="Stackebrandt E."/>
        </authorList>
    </citation>
    <scope>NUCLEOTIDE SEQUENCE [LARGE SCALE GENOMIC DNA]</scope>
    <source>
        <strain evidence="8 9">DSM 17673</strain>
    </source>
</reference>
<comment type="subunit">
    <text evidence="2 5">Homopentamer.</text>
</comment>
<dbReference type="PANTHER" id="PTHR30288:SF0">
    <property type="entry name" value="FLAGELLAR HOOK-ASSOCIATED PROTEIN 2"/>
    <property type="match status" value="1"/>
</dbReference>
<comment type="function">
    <text evidence="5">Required for morphogenesis and for the elongation of the flagellar filament by facilitating polymerization of the flagellin monomers at the tip of growing filament. Forms a capping structure, which prevents flagellin subunits (transported through the central channel of the flagellum) from leaking out without polymerization at the distal end.</text>
</comment>
<organism evidence="8 9">
    <name type="scientific">Luteibacter yeojuensis</name>
    <dbReference type="NCBI Taxonomy" id="345309"/>
    <lineage>
        <taxon>Bacteria</taxon>
        <taxon>Pseudomonadati</taxon>
        <taxon>Pseudomonadota</taxon>
        <taxon>Gammaproteobacteria</taxon>
        <taxon>Lysobacterales</taxon>
        <taxon>Rhodanobacteraceae</taxon>
        <taxon>Luteibacter</taxon>
    </lineage>
</organism>
<comment type="caution">
    <text evidence="8">The sequence shown here is derived from an EMBL/GenBank/DDBJ whole genome shotgun (WGS) entry which is preliminary data.</text>
</comment>
<dbReference type="AlphaFoldDB" id="A0A7X5QX07"/>
<dbReference type="RefSeq" id="WP_166700686.1">
    <property type="nucleotide sequence ID" value="NZ_JAAQTL010000002.1"/>
</dbReference>
<dbReference type="Pfam" id="PF07196">
    <property type="entry name" value="Flagellin_IN"/>
    <property type="match status" value="1"/>
</dbReference>
<dbReference type="InterPro" id="IPR040026">
    <property type="entry name" value="FliD"/>
</dbReference>
<feature type="domain" description="Flagellar hook-associated protein 2 C-terminal" evidence="7">
    <location>
        <begin position="216"/>
        <end position="442"/>
    </location>
</feature>
<evidence type="ECO:0000256" key="2">
    <source>
        <dbReference type="ARBA" id="ARBA00011255"/>
    </source>
</evidence>
<dbReference type="GO" id="GO:0005576">
    <property type="term" value="C:extracellular region"/>
    <property type="evidence" value="ECO:0007669"/>
    <property type="project" value="UniProtKB-SubCell"/>
</dbReference>
<evidence type="ECO:0000256" key="3">
    <source>
        <dbReference type="ARBA" id="ARBA00023054"/>
    </source>
</evidence>
<keyword evidence="5" id="KW-0964">Secreted</keyword>